<reference evidence="1 2" key="1">
    <citation type="submission" date="2014-04" db="EMBL/GenBank/DDBJ databases">
        <title>Evolutionary Origins and Diversification of the Mycorrhizal Mutualists.</title>
        <authorList>
            <consortium name="DOE Joint Genome Institute"/>
            <consortium name="Mycorrhizal Genomics Consortium"/>
            <person name="Kohler A."/>
            <person name="Kuo A."/>
            <person name="Nagy L.G."/>
            <person name="Floudas D."/>
            <person name="Copeland A."/>
            <person name="Barry K.W."/>
            <person name="Cichocki N."/>
            <person name="Veneault-Fourrey C."/>
            <person name="LaButti K."/>
            <person name="Lindquist E.A."/>
            <person name="Lipzen A."/>
            <person name="Lundell T."/>
            <person name="Morin E."/>
            <person name="Murat C."/>
            <person name="Riley R."/>
            <person name="Ohm R."/>
            <person name="Sun H."/>
            <person name="Tunlid A."/>
            <person name="Henrissat B."/>
            <person name="Grigoriev I.V."/>
            <person name="Hibbett D.S."/>
            <person name="Martin F."/>
        </authorList>
    </citation>
    <scope>NUCLEOTIDE SEQUENCE [LARGE SCALE GENOMIC DNA]</scope>
    <source>
        <strain evidence="1 2">Koide BX008</strain>
    </source>
</reference>
<name>A0A0C2WLI0_AMAMK</name>
<accession>A0A0C2WLI0</accession>
<dbReference type="HOGENOM" id="CLU_1740028_0_0_1"/>
<dbReference type="Proteomes" id="UP000054549">
    <property type="component" value="Unassembled WGS sequence"/>
</dbReference>
<dbReference type="STRING" id="946122.A0A0C2WLI0"/>
<dbReference type="InParanoid" id="A0A0C2WLI0"/>
<organism evidence="1 2">
    <name type="scientific">Amanita muscaria (strain Koide BX008)</name>
    <dbReference type="NCBI Taxonomy" id="946122"/>
    <lineage>
        <taxon>Eukaryota</taxon>
        <taxon>Fungi</taxon>
        <taxon>Dikarya</taxon>
        <taxon>Basidiomycota</taxon>
        <taxon>Agaricomycotina</taxon>
        <taxon>Agaricomycetes</taxon>
        <taxon>Agaricomycetidae</taxon>
        <taxon>Agaricales</taxon>
        <taxon>Pluteineae</taxon>
        <taxon>Amanitaceae</taxon>
        <taxon>Amanita</taxon>
    </lineage>
</organism>
<dbReference type="OrthoDB" id="422362at2759"/>
<dbReference type="EMBL" id="KN818366">
    <property type="protein sequence ID" value="KIL57536.1"/>
    <property type="molecule type" value="Genomic_DNA"/>
</dbReference>
<evidence type="ECO:0000313" key="2">
    <source>
        <dbReference type="Proteomes" id="UP000054549"/>
    </source>
</evidence>
<dbReference type="AlphaFoldDB" id="A0A0C2WLI0"/>
<gene>
    <name evidence="1" type="ORF">M378DRAFT_16203</name>
</gene>
<evidence type="ECO:0000313" key="1">
    <source>
        <dbReference type="EMBL" id="KIL57536.1"/>
    </source>
</evidence>
<proteinExistence type="predicted"/>
<keyword evidence="2" id="KW-1185">Reference proteome</keyword>
<protein>
    <submittedName>
        <fullName evidence="1">Uncharacterized protein</fullName>
    </submittedName>
</protein>
<sequence>MDAVLIVMANHATVVSKFIGFAGGKTQTDIAAIDDFCFDYEADIFELKGTKKKKGKKINDRFRARRPKVVQPIRQTQSRKVLWKLLTRIRKSVDEALNILGSQPSPLIVHVQGFSGLEENEDNIKIRTLAQHKKKTDARFSAPTLLDLLW</sequence>